<dbReference type="AlphaFoldDB" id="A0A392PQF4"/>
<sequence length="27" mass="3059">MEEDASLKWRYVLREAAGLAGFVVFNS</sequence>
<feature type="non-terminal residue" evidence="1">
    <location>
        <position position="27"/>
    </location>
</feature>
<dbReference type="EMBL" id="LXQA010088594">
    <property type="protein sequence ID" value="MCI13536.1"/>
    <property type="molecule type" value="Genomic_DNA"/>
</dbReference>
<organism evidence="1 2">
    <name type="scientific">Trifolium medium</name>
    <dbReference type="NCBI Taxonomy" id="97028"/>
    <lineage>
        <taxon>Eukaryota</taxon>
        <taxon>Viridiplantae</taxon>
        <taxon>Streptophyta</taxon>
        <taxon>Embryophyta</taxon>
        <taxon>Tracheophyta</taxon>
        <taxon>Spermatophyta</taxon>
        <taxon>Magnoliopsida</taxon>
        <taxon>eudicotyledons</taxon>
        <taxon>Gunneridae</taxon>
        <taxon>Pentapetalae</taxon>
        <taxon>rosids</taxon>
        <taxon>fabids</taxon>
        <taxon>Fabales</taxon>
        <taxon>Fabaceae</taxon>
        <taxon>Papilionoideae</taxon>
        <taxon>50 kb inversion clade</taxon>
        <taxon>NPAAA clade</taxon>
        <taxon>Hologalegina</taxon>
        <taxon>IRL clade</taxon>
        <taxon>Trifolieae</taxon>
        <taxon>Trifolium</taxon>
    </lineage>
</organism>
<keyword evidence="2" id="KW-1185">Reference proteome</keyword>
<protein>
    <submittedName>
        <fullName evidence="1">Uncharacterized protein</fullName>
    </submittedName>
</protein>
<dbReference type="Proteomes" id="UP000265520">
    <property type="component" value="Unassembled WGS sequence"/>
</dbReference>
<name>A0A392PQF4_9FABA</name>
<proteinExistence type="predicted"/>
<evidence type="ECO:0000313" key="2">
    <source>
        <dbReference type="Proteomes" id="UP000265520"/>
    </source>
</evidence>
<accession>A0A392PQF4</accession>
<evidence type="ECO:0000313" key="1">
    <source>
        <dbReference type="EMBL" id="MCI13536.1"/>
    </source>
</evidence>
<reference evidence="1 2" key="1">
    <citation type="journal article" date="2018" name="Front. Plant Sci.">
        <title>Red Clover (Trifolium pratense) and Zigzag Clover (T. medium) - A Picture of Genomic Similarities and Differences.</title>
        <authorList>
            <person name="Dluhosova J."/>
            <person name="Istvanek J."/>
            <person name="Nedelnik J."/>
            <person name="Repkova J."/>
        </authorList>
    </citation>
    <scope>NUCLEOTIDE SEQUENCE [LARGE SCALE GENOMIC DNA]</scope>
    <source>
        <strain evidence="2">cv. 10/8</strain>
        <tissue evidence="1">Leaf</tissue>
    </source>
</reference>
<comment type="caution">
    <text evidence="1">The sequence shown here is derived from an EMBL/GenBank/DDBJ whole genome shotgun (WGS) entry which is preliminary data.</text>
</comment>